<dbReference type="InterPro" id="IPR032675">
    <property type="entry name" value="LRR_dom_sf"/>
</dbReference>
<dbReference type="AlphaFoldDB" id="A0AAD7B1Z8"/>
<dbReference type="Proteomes" id="UP001221142">
    <property type="component" value="Unassembled WGS sequence"/>
</dbReference>
<dbReference type="EMBL" id="JARKIF010000049">
    <property type="protein sequence ID" value="KAJ7607566.1"/>
    <property type="molecule type" value="Genomic_DNA"/>
</dbReference>
<reference evidence="2" key="1">
    <citation type="submission" date="2023-03" db="EMBL/GenBank/DDBJ databases">
        <title>Massive genome expansion in bonnet fungi (Mycena s.s.) driven by repeated elements and novel gene families across ecological guilds.</title>
        <authorList>
            <consortium name="Lawrence Berkeley National Laboratory"/>
            <person name="Harder C.B."/>
            <person name="Miyauchi S."/>
            <person name="Viragh M."/>
            <person name="Kuo A."/>
            <person name="Thoen E."/>
            <person name="Andreopoulos B."/>
            <person name="Lu D."/>
            <person name="Skrede I."/>
            <person name="Drula E."/>
            <person name="Henrissat B."/>
            <person name="Morin E."/>
            <person name="Kohler A."/>
            <person name="Barry K."/>
            <person name="LaButti K."/>
            <person name="Morin E."/>
            <person name="Salamov A."/>
            <person name="Lipzen A."/>
            <person name="Mereny Z."/>
            <person name="Hegedus B."/>
            <person name="Baldrian P."/>
            <person name="Stursova M."/>
            <person name="Weitz H."/>
            <person name="Taylor A."/>
            <person name="Grigoriev I.V."/>
            <person name="Nagy L.G."/>
            <person name="Martin F."/>
            <person name="Kauserud H."/>
        </authorList>
    </citation>
    <scope>NUCLEOTIDE SEQUENCE</scope>
    <source>
        <strain evidence="2">9284</strain>
    </source>
</reference>
<name>A0AAD7B1Z8_9AGAR</name>
<gene>
    <name evidence="2" type="ORF">FB45DRAFT_1131370</name>
</gene>
<keyword evidence="3" id="KW-1185">Reference proteome</keyword>
<sequence>MDTSNSLGHLPAELLQLIFTFFIESYDPFAEIDAILLLSHVCSRWHAICDSTPLLWTRPYFHRCKSPSLNHEIVSTILSRSGDLPVSVTIDMMSSPGHAPEAVLDYQPLFGAKDRLENLVLAVRRGDVVQCAAKIPTFPLLASLDITMADESPAELQLLGDIFLSSCPSLRAFSLTVRHAVIPPRIPALPFHQLTSLTLLCRVQDVTLYDILIQCPLLEECRVEEVEETGELPQGPVHIMPALRSLDYTAADECLGDIFRRLRLPFLDSLALSSLPPGRTISWNPVPIILDLHAGAPFQLLHLRINGLDITSEELLPLLRCVAPTLQTLVVVDMPHVLPSFAAADLTLPRLATLEIRCHSDQVDEAQLVQLVDSFRERLGESNTLFPALRLVELQMDGPLFDEAAEEETYGIFRDVEDWSEGVEGEEIDEWVIVLPSL</sequence>
<protein>
    <recommendedName>
        <fullName evidence="1">F-box domain-containing protein</fullName>
    </recommendedName>
</protein>
<dbReference type="Gene3D" id="3.80.10.10">
    <property type="entry name" value="Ribonuclease Inhibitor"/>
    <property type="match status" value="1"/>
</dbReference>
<accession>A0AAD7B1Z8</accession>
<organism evidence="2 3">
    <name type="scientific">Roridomyces roridus</name>
    <dbReference type="NCBI Taxonomy" id="1738132"/>
    <lineage>
        <taxon>Eukaryota</taxon>
        <taxon>Fungi</taxon>
        <taxon>Dikarya</taxon>
        <taxon>Basidiomycota</taxon>
        <taxon>Agaricomycotina</taxon>
        <taxon>Agaricomycetes</taxon>
        <taxon>Agaricomycetidae</taxon>
        <taxon>Agaricales</taxon>
        <taxon>Marasmiineae</taxon>
        <taxon>Mycenaceae</taxon>
        <taxon>Roridomyces</taxon>
    </lineage>
</organism>
<evidence type="ECO:0000313" key="3">
    <source>
        <dbReference type="Proteomes" id="UP001221142"/>
    </source>
</evidence>
<dbReference type="InterPro" id="IPR036047">
    <property type="entry name" value="F-box-like_dom_sf"/>
</dbReference>
<dbReference type="Pfam" id="PF12937">
    <property type="entry name" value="F-box-like"/>
    <property type="match status" value="1"/>
</dbReference>
<dbReference type="InterPro" id="IPR001810">
    <property type="entry name" value="F-box_dom"/>
</dbReference>
<evidence type="ECO:0000313" key="2">
    <source>
        <dbReference type="EMBL" id="KAJ7607566.1"/>
    </source>
</evidence>
<evidence type="ECO:0000259" key="1">
    <source>
        <dbReference type="Pfam" id="PF12937"/>
    </source>
</evidence>
<feature type="domain" description="F-box" evidence="1">
    <location>
        <begin position="8"/>
        <end position="62"/>
    </location>
</feature>
<dbReference type="Gene3D" id="1.20.1280.50">
    <property type="match status" value="1"/>
</dbReference>
<dbReference type="PANTHER" id="PTHR38926:SF72">
    <property type="entry name" value="IM:7136021-RELATED"/>
    <property type="match status" value="1"/>
</dbReference>
<dbReference type="SUPFAM" id="SSF81383">
    <property type="entry name" value="F-box domain"/>
    <property type="match status" value="1"/>
</dbReference>
<proteinExistence type="predicted"/>
<dbReference type="PANTHER" id="PTHR38926">
    <property type="entry name" value="F-BOX DOMAIN CONTAINING PROTEIN, EXPRESSED"/>
    <property type="match status" value="1"/>
</dbReference>
<dbReference type="SUPFAM" id="SSF52047">
    <property type="entry name" value="RNI-like"/>
    <property type="match status" value="1"/>
</dbReference>
<comment type="caution">
    <text evidence="2">The sequence shown here is derived from an EMBL/GenBank/DDBJ whole genome shotgun (WGS) entry which is preliminary data.</text>
</comment>